<dbReference type="OrthoDB" id="4404959at2"/>
<evidence type="ECO:0000256" key="5">
    <source>
        <dbReference type="ARBA" id="ARBA00022519"/>
    </source>
</evidence>
<dbReference type="PANTHER" id="PTHR30614:SF10">
    <property type="entry name" value="ARGININE ABC TRANSPORTER PERMEASE PROTEIN ARTM"/>
    <property type="match status" value="1"/>
</dbReference>
<feature type="transmembrane region" description="Helical" evidence="11">
    <location>
        <begin position="172"/>
        <end position="193"/>
    </location>
</feature>
<keyword evidence="5" id="KW-0997">Cell inner membrane</keyword>
<proteinExistence type="inferred from homology"/>
<evidence type="ECO:0000256" key="10">
    <source>
        <dbReference type="ARBA" id="ARBA00040319"/>
    </source>
</evidence>
<evidence type="ECO:0000256" key="6">
    <source>
        <dbReference type="ARBA" id="ARBA00022692"/>
    </source>
</evidence>
<sequence length="246" mass="27967">MRDESFWEYLIRFFSQYGGDIWKGTLNTLWLVPTSLLIGLCLAIPLGMLMASRLSFVLRLPALTFSYIFRGTPMLIQLYLIYFALGLWISEITNLSQFMQDLLRNKMFWAILTLALNTAAYTSEIVRGAIETAPLGEIEAAKSFGMSKAQIARRIILPGALRRALPAYSNEVIFMLHGSAIVSTIAIMDLTQAVRSAYGKTYEPYLAFTTAAVIYLLITLCIFVLFKLLEKRIYRHLQPIQERGRK</sequence>
<dbReference type="InterPro" id="IPR010065">
    <property type="entry name" value="AA_ABC_transptr_permease_3TM"/>
</dbReference>
<accession>A0A380MZS9</accession>
<evidence type="ECO:0000259" key="12">
    <source>
        <dbReference type="PROSITE" id="PS50928"/>
    </source>
</evidence>
<protein>
    <recommendedName>
        <fullName evidence="10">Arginine ABC transporter permease protein ArtM</fullName>
    </recommendedName>
</protein>
<dbReference type="Proteomes" id="UP000254575">
    <property type="component" value="Unassembled WGS sequence"/>
</dbReference>
<evidence type="ECO:0000256" key="2">
    <source>
        <dbReference type="ARBA" id="ARBA00010072"/>
    </source>
</evidence>
<dbReference type="InterPro" id="IPR035906">
    <property type="entry name" value="MetI-like_sf"/>
</dbReference>
<dbReference type="InterPro" id="IPR000515">
    <property type="entry name" value="MetI-like"/>
</dbReference>
<name>A0A380MZS9_9GAMM</name>
<keyword evidence="8 11" id="KW-1133">Transmembrane helix</keyword>
<feature type="transmembrane region" description="Helical" evidence="11">
    <location>
        <begin position="63"/>
        <end position="87"/>
    </location>
</feature>
<keyword evidence="3 11" id="KW-0813">Transport</keyword>
<evidence type="ECO:0000313" key="14">
    <source>
        <dbReference type="Proteomes" id="UP000254575"/>
    </source>
</evidence>
<keyword evidence="6 11" id="KW-0812">Transmembrane</keyword>
<keyword evidence="9 11" id="KW-0472">Membrane</keyword>
<evidence type="ECO:0000256" key="7">
    <source>
        <dbReference type="ARBA" id="ARBA00022970"/>
    </source>
</evidence>
<reference evidence="13 14" key="1">
    <citation type="submission" date="2018-06" db="EMBL/GenBank/DDBJ databases">
        <authorList>
            <consortium name="Pathogen Informatics"/>
            <person name="Doyle S."/>
        </authorList>
    </citation>
    <scope>NUCLEOTIDE SEQUENCE [LARGE SCALE GENOMIC DNA]</scope>
    <source>
        <strain evidence="13 14">NCTC10717</strain>
    </source>
</reference>
<dbReference type="Pfam" id="PF00528">
    <property type="entry name" value="BPD_transp_1"/>
    <property type="match status" value="1"/>
</dbReference>
<dbReference type="InterPro" id="IPR043429">
    <property type="entry name" value="ArtM/GltK/GlnP/TcyL/YhdX-like"/>
</dbReference>
<keyword evidence="7" id="KW-0029">Amino-acid transport</keyword>
<comment type="subcellular location">
    <subcellularLocation>
        <location evidence="1">Cell inner membrane</location>
        <topology evidence="1">Multi-pass membrane protein</topology>
    </subcellularLocation>
    <subcellularLocation>
        <location evidence="11">Cell membrane</location>
        <topology evidence="11">Multi-pass membrane protein</topology>
    </subcellularLocation>
</comment>
<evidence type="ECO:0000256" key="11">
    <source>
        <dbReference type="RuleBase" id="RU363032"/>
    </source>
</evidence>
<dbReference type="PROSITE" id="PS50928">
    <property type="entry name" value="ABC_TM1"/>
    <property type="match status" value="1"/>
</dbReference>
<dbReference type="Gene3D" id="1.10.3720.10">
    <property type="entry name" value="MetI-like"/>
    <property type="match status" value="1"/>
</dbReference>
<dbReference type="NCBIfam" id="TIGR01726">
    <property type="entry name" value="HEQRo_perm_3TM"/>
    <property type="match status" value="1"/>
</dbReference>
<organism evidence="13 14">
    <name type="scientific">Suttonella indologenes</name>
    <dbReference type="NCBI Taxonomy" id="13276"/>
    <lineage>
        <taxon>Bacteria</taxon>
        <taxon>Pseudomonadati</taxon>
        <taxon>Pseudomonadota</taxon>
        <taxon>Gammaproteobacteria</taxon>
        <taxon>Cardiobacteriales</taxon>
        <taxon>Cardiobacteriaceae</taxon>
        <taxon>Suttonella</taxon>
    </lineage>
</organism>
<dbReference type="SUPFAM" id="SSF161098">
    <property type="entry name" value="MetI-like"/>
    <property type="match status" value="1"/>
</dbReference>
<evidence type="ECO:0000256" key="1">
    <source>
        <dbReference type="ARBA" id="ARBA00004429"/>
    </source>
</evidence>
<dbReference type="GO" id="GO:0006865">
    <property type="term" value="P:amino acid transport"/>
    <property type="evidence" value="ECO:0007669"/>
    <property type="project" value="UniProtKB-KW"/>
</dbReference>
<evidence type="ECO:0000256" key="8">
    <source>
        <dbReference type="ARBA" id="ARBA00022989"/>
    </source>
</evidence>
<dbReference type="RefSeq" id="WP_115218947.1">
    <property type="nucleotide sequence ID" value="NZ_UHIA01000004.1"/>
</dbReference>
<feature type="transmembrane region" description="Helical" evidence="11">
    <location>
        <begin position="30"/>
        <end position="51"/>
    </location>
</feature>
<keyword evidence="4" id="KW-1003">Cell membrane</keyword>
<dbReference type="CDD" id="cd06261">
    <property type="entry name" value="TM_PBP2"/>
    <property type="match status" value="1"/>
</dbReference>
<evidence type="ECO:0000256" key="4">
    <source>
        <dbReference type="ARBA" id="ARBA00022475"/>
    </source>
</evidence>
<evidence type="ECO:0000313" key="13">
    <source>
        <dbReference type="EMBL" id="SUO98075.1"/>
    </source>
</evidence>
<dbReference type="PANTHER" id="PTHR30614">
    <property type="entry name" value="MEMBRANE COMPONENT OF AMINO ACID ABC TRANSPORTER"/>
    <property type="match status" value="1"/>
</dbReference>
<feature type="transmembrane region" description="Helical" evidence="11">
    <location>
        <begin position="205"/>
        <end position="226"/>
    </location>
</feature>
<dbReference type="GO" id="GO:0043190">
    <property type="term" value="C:ATP-binding cassette (ABC) transporter complex"/>
    <property type="evidence" value="ECO:0007669"/>
    <property type="project" value="InterPro"/>
</dbReference>
<dbReference type="EMBL" id="UHIA01000004">
    <property type="protein sequence ID" value="SUO98075.1"/>
    <property type="molecule type" value="Genomic_DNA"/>
</dbReference>
<dbReference type="AlphaFoldDB" id="A0A380MZS9"/>
<evidence type="ECO:0000256" key="9">
    <source>
        <dbReference type="ARBA" id="ARBA00023136"/>
    </source>
</evidence>
<comment type="similarity">
    <text evidence="2">Belongs to the binding-protein-dependent transport system permease family. HisMQ subfamily.</text>
</comment>
<feature type="domain" description="ABC transmembrane type-1" evidence="12">
    <location>
        <begin position="25"/>
        <end position="226"/>
    </location>
</feature>
<keyword evidence="14" id="KW-1185">Reference proteome</keyword>
<gene>
    <name evidence="13" type="primary">hisM</name>
    <name evidence="13" type="ORF">NCTC10717_01814</name>
</gene>
<dbReference type="GO" id="GO:0022857">
    <property type="term" value="F:transmembrane transporter activity"/>
    <property type="evidence" value="ECO:0007669"/>
    <property type="project" value="InterPro"/>
</dbReference>
<evidence type="ECO:0000256" key="3">
    <source>
        <dbReference type="ARBA" id="ARBA00022448"/>
    </source>
</evidence>